<feature type="domain" description="Peptidase S33 tripeptidyl aminopeptidase-like C-terminal" evidence="6">
    <location>
        <begin position="421"/>
        <end position="515"/>
    </location>
</feature>
<evidence type="ECO:0000256" key="2">
    <source>
        <dbReference type="ARBA" id="ARBA00022729"/>
    </source>
</evidence>
<evidence type="ECO:0000313" key="8">
    <source>
        <dbReference type="Proteomes" id="UP001214441"/>
    </source>
</evidence>
<keyword evidence="2 5" id="KW-0732">Signal</keyword>
<gene>
    <name evidence="7" type="ORF">NMN56_005485</name>
</gene>
<proteinExistence type="inferred from homology"/>
<dbReference type="InterPro" id="IPR013595">
    <property type="entry name" value="Pept_S33_TAP-like_C"/>
</dbReference>
<evidence type="ECO:0000256" key="1">
    <source>
        <dbReference type="ARBA" id="ARBA00010088"/>
    </source>
</evidence>
<dbReference type="Gene3D" id="3.40.50.1820">
    <property type="entry name" value="alpha/beta hydrolase"/>
    <property type="match status" value="1"/>
</dbReference>
<evidence type="ECO:0000259" key="6">
    <source>
        <dbReference type="Pfam" id="PF08386"/>
    </source>
</evidence>
<feature type="region of interest" description="Disordered" evidence="4">
    <location>
        <begin position="164"/>
        <end position="193"/>
    </location>
</feature>
<reference evidence="7 8" key="1">
    <citation type="submission" date="2023-05" db="EMBL/GenBank/DDBJ databases">
        <title>Streptantibioticus silvisoli sp. nov., acidotolerant actinomycetes 1 from pine litter.</title>
        <authorList>
            <person name="Swiecimska M."/>
            <person name="Golinska P."/>
            <person name="Sangal V."/>
            <person name="Wachnowicz B."/>
            <person name="Goodfellow M."/>
        </authorList>
    </citation>
    <scope>NUCLEOTIDE SEQUENCE [LARGE SCALE GENOMIC DNA]</scope>
    <source>
        <strain evidence="7 8">DSM 42109</strain>
    </source>
</reference>
<feature type="region of interest" description="Disordered" evidence="4">
    <location>
        <begin position="23"/>
        <end position="47"/>
    </location>
</feature>
<feature type="signal peptide" evidence="5">
    <location>
        <begin position="1"/>
        <end position="21"/>
    </location>
</feature>
<dbReference type="GO" id="GO:0016787">
    <property type="term" value="F:hydrolase activity"/>
    <property type="evidence" value="ECO:0007669"/>
    <property type="project" value="UniProtKB-KW"/>
</dbReference>
<dbReference type="PANTHER" id="PTHR43248:SF29">
    <property type="entry name" value="TRIPEPTIDYL AMINOPEPTIDASE"/>
    <property type="match status" value="1"/>
</dbReference>
<accession>A0ABT6ZQV3</accession>
<feature type="chain" id="PRO_5045329256" evidence="5">
    <location>
        <begin position="22"/>
        <end position="529"/>
    </location>
</feature>
<dbReference type="EMBL" id="JANCPR020000004">
    <property type="protein sequence ID" value="MDJ1131416.1"/>
    <property type="molecule type" value="Genomic_DNA"/>
</dbReference>
<keyword evidence="3 7" id="KW-0378">Hydrolase</keyword>
<dbReference type="Pfam" id="PF08386">
    <property type="entry name" value="Abhydrolase_4"/>
    <property type="match status" value="1"/>
</dbReference>
<feature type="compositionally biased region" description="Basic and acidic residues" evidence="4">
    <location>
        <begin position="177"/>
        <end position="193"/>
    </location>
</feature>
<comment type="similarity">
    <text evidence="1">Belongs to the peptidase S33 family.</text>
</comment>
<dbReference type="InterPro" id="IPR029058">
    <property type="entry name" value="AB_hydrolase_fold"/>
</dbReference>
<organism evidence="7 8">
    <name type="scientific">Streptomyces iconiensis</name>
    <dbReference type="NCBI Taxonomy" id="1384038"/>
    <lineage>
        <taxon>Bacteria</taxon>
        <taxon>Bacillati</taxon>
        <taxon>Actinomycetota</taxon>
        <taxon>Actinomycetes</taxon>
        <taxon>Kitasatosporales</taxon>
        <taxon>Streptomycetaceae</taxon>
        <taxon>Streptomyces</taxon>
    </lineage>
</organism>
<keyword evidence="8" id="KW-1185">Reference proteome</keyword>
<protein>
    <submittedName>
        <fullName evidence="7">Alpha/beta hydrolase</fullName>
    </submittedName>
</protein>
<evidence type="ECO:0000256" key="5">
    <source>
        <dbReference type="SAM" id="SignalP"/>
    </source>
</evidence>
<comment type="caution">
    <text evidence="7">The sequence shown here is derived from an EMBL/GenBank/DDBJ whole genome shotgun (WGS) entry which is preliminary data.</text>
</comment>
<name>A0ABT6ZQV3_9ACTN</name>
<feature type="compositionally biased region" description="Low complexity" evidence="4">
    <location>
        <begin position="32"/>
        <end position="45"/>
    </location>
</feature>
<dbReference type="SUPFAM" id="SSF53474">
    <property type="entry name" value="alpha/beta-Hydrolases"/>
    <property type="match status" value="1"/>
</dbReference>
<dbReference type="Proteomes" id="UP001214441">
    <property type="component" value="Unassembled WGS sequence"/>
</dbReference>
<evidence type="ECO:0000256" key="4">
    <source>
        <dbReference type="SAM" id="MobiDB-lite"/>
    </source>
</evidence>
<dbReference type="PANTHER" id="PTHR43248">
    <property type="entry name" value="2-SUCCINYL-6-HYDROXY-2,4-CYCLOHEXADIENE-1-CARBOXYLATE SYNTHASE"/>
    <property type="match status" value="1"/>
</dbReference>
<dbReference type="InterPro" id="IPR051601">
    <property type="entry name" value="Serine_prot/Carboxylest_S33"/>
</dbReference>
<sequence>MLRAPLTAAVVLAMTATAGWAAPHSSADRHAPSAPAALAAPTGPTAEERGVALAAQRAGEKGIDWKACPQEWSQPRDVRCGTVTVPVDYAEPGGDTIDLAVNRFPSQGTEEQRQGSLFLNPGGPGGSGMAAVMTVGRNWAVWKNVIAAYDLVGFDPRGVGHSAPVSCVDPQQHARAPKPDPVPRTEADRQRAHESARAYARGCRARSGAHLPHVNTPDTARDMDVIRAALGEKKLSYLGMSYGTYLGAVYGTLFPRHVRRMALDSVVNPSNVWYENHRTQVRAFERRFGEWLEWIARHDDTFHLGSTAAGVRERWEKLLAESRREPLGGRVGPYELTELFMMTMYSNSAWVPRATAWSEYEAGRPQSLVEAARPTMEENGTAAYTAVNCNDAPWPKDLARWDRDAERLHERAPLVAWFSQRMSLPCASWPEKHGGPVDVRTREGLPPVLIVQNEGDAATPLEGATELHRRFEGSRVITVQGEGQHIATQLVNPCVNRRVDAYLLHGTVDDADVTCDRVAPPEPGRAGGA</sequence>
<evidence type="ECO:0000256" key="3">
    <source>
        <dbReference type="ARBA" id="ARBA00022801"/>
    </source>
</evidence>
<evidence type="ECO:0000313" key="7">
    <source>
        <dbReference type="EMBL" id="MDJ1131416.1"/>
    </source>
</evidence>